<evidence type="ECO:0000256" key="2">
    <source>
        <dbReference type="ARBA" id="ARBA00013164"/>
    </source>
</evidence>
<protein>
    <recommendedName>
        <fullName evidence="2">leucine--tRNA ligase</fullName>
        <ecNumber evidence="2">6.1.1.4</ecNumber>
    </recommendedName>
</protein>
<dbReference type="AlphaFoldDB" id="A0A183G6W3"/>
<evidence type="ECO:0000256" key="3">
    <source>
        <dbReference type="ARBA" id="ARBA00022598"/>
    </source>
</evidence>
<keyword evidence="5" id="KW-0067">ATP-binding</keyword>
<evidence type="ECO:0000256" key="1">
    <source>
        <dbReference type="ARBA" id="ARBA00005594"/>
    </source>
</evidence>
<dbReference type="PANTHER" id="PTHR43740:SF2">
    <property type="entry name" value="LEUCINE--TRNA LIGASE, MITOCHONDRIAL"/>
    <property type="match status" value="1"/>
</dbReference>
<reference evidence="10" key="1">
    <citation type="submission" date="2019-09" db="UniProtKB">
        <authorList>
            <consortium name="WormBaseParasite"/>
        </authorList>
    </citation>
    <scope>IDENTIFICATION</scope>
</reference>
<organism evidence="9 10">
    <name type="scientific">Heligmosomoides polygyrus</name>
    <name type="common">Parasitic roundworm</name>
    <dbReference type="NCBI Taxonomy" id="6339"/>
    <lineage>
        <taxon>Eukaryota</taxon>
        <taxon>Metazoa</taxon>
        <taxon>Ecdysozoa</taxon>
        <taxon>Nematoda</taxon>
        <taxon>Chromadorea</taxon>
        <taxon>Rhabditida</taxon>
        <taxon>Rhabditina</taxon>
        <taxon>Rhabditomorpha</taxon>
        <taxon>Strongyloidea</taxon>
        <taxon>Heligmosomidae</taxon>
        <taxon>Heligmosomoides</taxon>
    </lineage>
</organism>
<evidence type="ECO:0000259" key="8">
    <source>
        <dbReference type="Pfam" id="PF00133"/>
    </source>
</evidence>
<evidence type="ECO:0000256" key="7">
    <source>
        <dbReference type="ARBA" id="ARBA00023146"/>
    </source>
</evidence>
<dbReference type="SUPFAM" id="SSF47323">
    <property type="entry name" value="Anticodon-binding domain of a subclass of class I aminoacyl-tRNA synthetases"/>
    <property type="match status" value="1"/>
</dbReference>
<keyword evidence="6" id="KW-0648">Protein biosynthesis</keyword>
<feature type="domain" description="Aminoacyl-tRNA synthetase class Ia" evidence="8">
    <location>
        <begin position="139"/>
        <end position="284"/>
    </location>
</feature>
<keyword evidence="3" id="KW-0436">Ligase</keyword>
<proteinExistence type="inferred from homology"/>
<dbReference type="PANTHER" id="PTHR43740">
    <property type="entry name" value="LEUCYL-TRNA SYNTHETASE"/>
    <property type="match status" value="1"/>
</dbReference>
<dbReference type="SUPFAM" id="SSF52374">
    <property type="entry name" value="Nucleotidylyl transferase"/>
    <property type="match status" value="1"/>
</dbReference>
<dbReference type="GO" id="GO:0004823">
    <property type="term" value="F:leucine-tRNA ligase activity"/>
    <property type="evidence" value="ECO:0007669"/>
    <property type="project" value="UniProtKB-EC"/>
</dbReference>
<dbReference type="GO" id="GO:0005739">
    <property type="term" value="C:mitochondrion"/>
    <property type="evidence" value="ECO:0007669"/>
    <property type="project" value="TreeGrafter"/>
</dbReference>
<evidence type="ECO:0000313" key="10">
    <source>
        <dbReference type="WBParaSite" id="HPBE_0001746801-mRNA-1"/>
    </source>
</evidence>
<dbReference type="InterPro" id="IPR002302">
    <property type="entry name" value="Leu-tRNA-ligase"/>
</dbReference>
<keyword evidence="9" id="KW-1185">Reference proteome</keyword>
<dbReference type="GO" id="GO:0032543">
    <property type="term" value="P:mitochondrial translation"/>
    <property type="evidence" value="ECO:0007669"/>
    <property type="project" value="TreeGrafter"/>
</dbReference>
<dbReference type="GO" id="GO:0005524">
    <property type="term" value="F:ATP binding"/>
    <property type="evidence" value="ECO:0007669"/>
    <property type="project" value="UniProtKB-KW"/>
</dbReference>
<evidence type="ECO:0000256" key="5">
    <source>
        <dbReference type="ARBA" id="ARBA00022840"/>
    </source>
</evidence>
<dbReference type="InterPro" id="IPR014729">
    <property type="entry name" value="Rossmann-like_a/b/a_fold"/>
</dbReference>
<comment type="similarity">
    <text evidence="1">Belongs to the class-I aminoacyl-tRNA synthetase family.</text>
</comment>
<keyword evidence="4" id="KW-0547">Nucleotide-binding</keyword>
<dbReference type="EC" id="6.1.1.4" evidence="2"/>
<dbReference type="Pfam" id="PF00133">
    <property type="entry name" value="tRNA-synt_1"/>
    <property type="match status" value="2"/>
</dbReference>
<dbReference type="GO" id="GO:0006429">
    <property type="term" value="P:leucyl-tRNA aminoacylation"/>
    <property type="evidence" value="ECO:0007669"/>
    <property type="project" value="InterPro"/>
</dbReference>
<dbReference type="Proteomes" id="UP000050761">
    <property type="component" value="Unassembled WGS sequence"/>
</dbReference>
<dbReference type="Gene3D" id="3.40.50.620">
    <property type="entry name" value="HUPs"/>
    <property type="match status" value="1"/>
</dbReference>
<sequence>MEELLDLRVADPVNAARATFIVLRQGHPLSDPARAADVLPYRLGVSALNGVSGVWMPIIVVPEEYDGPVMHLNARYAPPSLLTTEADDGELRCGDSVADGLLVEQFKIKQDPRVLMPVNLSEVQEIARFGNYGGYMTSRTLQDWVVSRQRAWGTPIPMVLSADGKTAVPLSDDKLPLLQGQEAGTRVACDRLDAGEGSYEADTLDTFFDSAWYYLRYLDPGNQEAVISREAAEKMPVDIYVGGIEHAAVHMFFARFLSYFLCDIGVTHEPEPFRDLIPQGIVRGKTFLDPDGRYVQRSEAVAKGNVFETRDGRPLSVAYEKMSKSKGNGVDPLEVLDKVGVDMARLQLLDSAAPRQAINWEESDLKGLKKWLDRVAWVVSTYVEQRKRLADISKETSVDARSEEKLRENYNFFVRNTSMCLEVLNLHNTALARLQGFTNALRVGSFPFVRFAFVVLKLEPAVLGSSPEAERCVYALVTMMQVFTPYLAAELWAALQSVPAVRAAVSPSCLLTGVPWPQVDPDCEIDFILVTRLPEGPSKGGKVPPTLSCLAQVNDIGCGRVPVPRQQIEHLSVQELIERAMSQEHKDIFEKFEEKGFTCESFSTSIREGFHVTVNVSLRGEVDPREISLILNELQRKWRTSKAKKRVEAEQ</sequence>
<dbReference type="InterPro" id="IPR002300">
    <property type="entry name" value="aa-tRNA-synth_Ia"/>
</dbReference>
<dbReference type="InterPro" id="IPR009080">
    <property type="entry name" value="tRNAsynth_Ia_anticodon-bd"/>
</dbReference>
<keyword evidence="7" id="KW-0030">Aminoacyl-tRNA synthetase</keyword>
<accession>A0A183G6W3</accession>
<feature type="domain" description="Aminoacyl-tRNA synthetase class Ia" evidence="8">
    <location>
        <begin position="320"/>
        <end position="360"/>
    </location>
</feature>
<evidence type="ECO:0000256" key="4">
    <source>
        <dbReference type="ARBA" id="ARBA00022741"/>
    </source>
</evidence>
<name>A0A183G6W3_HELPZ</name>
<evidence type="ECO:0000256" key="6">
    <source>
        <dbReference type="ARBA" id="ARBA00022917"/>
    </source>
</evidence>
<dbReference type="Gene3D" id="1.10.730.10">
    <property type="entry name" value="Isoleucyl-tRNA Synthetase, Domain 1"/>
    <property type="match status" value="1"/>
</dbReference>
<dbReference type="PRINTS" id="PR00985">
    <property type="entry name" value="TRNASYNTHLEU"/>
</dbReference>
<dbReference type="WBParaSite" id="HPBE_0001746801-mRNA-1">
    <property type="protein sequence ID" value="HPBE_0001746801-mRNA-1"/>
    <property type="gene ID" value="HPBE_0001746801"/>
</dbReference>
<evidence type="ECO:0000313" key="9">
    <source>
        <dbReference type="Proteomes" id="UP000050761"/>
    </source>
</evidence>